<evidence type="ECO:0000313" key="2">
    <source>
        <dbReference type="Proteomes" id="UP001152888"/>
    </source>
</evidence>
<evidence type="ECO:0000313" key="1">
    <source>
        <dbReference type="EMBL" id="CAH1995555.1"/>
    </source>
</evidence>
<comment type="caution">
    <text evidence="1">The sequence shown here is derived from an EMBL/GenBank/DDBJ whole genome shotgun (WGS) entry which is preliminary data.</text>
</comment>
<sequence>MLKMIECGLARIQSLTTKLGIRLTPDVNLLFSFQDASAKTSACWKTEATLN</sequence>
<protein>
    <submittedName>
        <fullName evidence="1">Uncharacterized protein</fullName>
    </submittedName>
</protein>
<name>A0A9P0LMU3_ACAOB</name>
<keyword evidence="2" id="KW-1185">Reference proteome</keyword>
<accession>A0A9P0LMU3</accession>
<organism evidence="1 2">
    <name type="scientific">Acanthoscelides obtectus</name>
    <name type="common">Bean weevil</name>
    <name type="synonym">Bruchus obtectus</name>
    <dbReference type="NCBI Taxonomy" id="200917"/>
    <lineage>
        <taxon>Eukaryota</taxon>
        <taxon>Metazoa</taxon>
        <taxon>Ecdysozoa</taxon>
        <taxon>Arthropoda</taxon>
        <taxon>Hexapoda</taxon>
        <taxon>Insecta</taxon>
        <taxon>Pterygota</taxon>
        <taxon>Neoptera</taxon>
        <taxon>Endopterygota</taxon>
        <taxon>Coleoptera</taxon>
        <taxon>Polyphaga</taxon>
        <taxon>Cucujiformia</taxon>
        <taxon>Chrysomeloidea</taxon>
        <taxon>Chrysomelidae</taxon>
        <taxon>Bruchinae</taxon>
        <taxon>Bruchini</taxon>
        <taxon>Acanthoscelides</taxon>
    </lineage>
</organism>
<dbReference type="EMBL" id="CAKOFQ010007232">
    <property type="protein sequence ID" value="CAH1995555.1"/>
    <property type="molecule type" value="Genomic_DNA"/>
</dbReference>
<dbReference type="OrthoDB" id="542013at2759"/>
<proteinExistence type="predicted"/>
<gene>
    <name evidence="1" type="ORF">ACAOBT_LOCUS22676</name>
</gene>
<reference evidence="1" key="1">
    <citation type="submission" date="2022-03" db="EMBL/GenBank/DDBJ databases">
        <authorList>
            <person name="Sayadi A."/>
        </authorList>
    </citation>
    <scope>NUCLEOTIDE SEQUENCE</scope>
</reference>
<dbReference type="AlphaFoldDB" id="A0A9P0LMU3"/>
<dbReference type="Proteomes" id="UP001152888">
    <property type="component" value="Unassembled WGS sequence"/>
</dbReference>